<feature type="domain" description="ABM" evidence="1">
    <location>
        <begin position="19"/>
        <end position="82"/>
    </location>
</feature>
<evidence type="ECO:0000259" key="1">
    <source>
        <dbReference type="Pfam" id="PF03992"/>
    </source>
</evidence>
<gene>
    <name evidence="2" type="ORF">GCM10011579_083640</name>
</gene>
<evidence type="ECO:0000313" key="3">
    <source>
        <dbReference type="Proteomes" id="UP000600365"/>
    </source>
</evidence>
<keyword evidence="3" id="KW-1185">Reference proteome</keyword>
<dbReference type="InterPro" id="IPR011008">
    <property type="entry name" value="Dimeric_a/b-barrel"/>
</dbReference>
<dbReference type="Gene3D" id="3.30.70.100">
    <property type="match status" value="1"/>
</dbReference>
<dbReference type="Pfam" id="PF03992">
    <property type="entry name" value="ABM"/>
    <property type="match status" value="1"/>
</dbReference>
<protein>
    <recommendedName>
        <fullName evidence="1">ABM domain-containing protein</fullName>
    </recommendedName>
</protein>
<comment type="caution">
    <text evidence="2">The sequence shown here is derived from an EMBL/GenBank/DDBJ whole genome shotgun (WGS) entry which is preliminary data.</text>
</comment>
<dbReference type="Proteomes" id="UP000600365">
    <property type="component" value="Unassembled WGS sequence"/>
</dbReference>
<name>A0A917YEY7_9ACTN</name>
<evidence type="ECO:0000313" key="2">
    <source>
        <dbReference type="EMBL" id="GGN89151.1"/>
    </source>
</evidence>
<dbReference type="InterPro" id="IPR007138">
    <property type="entry name" value="ABM_dom"/>
</dbReference>
<accession>A0A917YEY7</accession>
<sequence>MRMARPGRPTDLFEYGMSIFVRARFDAHDQRHAHFEELALALQEQVKDEPGTLTYRWFSAGAGSYLVIEEYTDDEAVAVHQERAGELLERAAQFADLVYAEIYGTVGPEIRAWAQARPQVTVFLDFPAHGGTDI</sequence>
<dbReference type="AlphaFoldDB" id="A0A917YEY7"/>
<dbReference type="SUPFAM" id="SSF54909">
    <property type="entry name" value="Dimeric alpha+beta barrel"/>
    <property type="match status" value="1"/>
</dbReference>
<organism evidence="2 3">
    <name type="scientific">Streptomyces albiflavescens</name>
    <dbReference type="NCBI Taxonomy" id="1623582"/>
    <lineage>
        <taxon>Bacteria</taxon>
        <taxon>Bacillati</taxon>
        <taxon>Actinomycetota</taxon>
        <taxon>Actinomycetes</taxon>
        <taxon>Kitasatosporales</taxon>
        <taxon>Streptomycetaceae</taxon>
        <taxon>Streptomyces</taxon>
    </lineage>
</organism>
<dbReference type="EMBL" id="BMMM01000022">
    <property type="protein sequence ID" value="GGN89151.1"/>
    <property type="molecule type" value="Genomic_DNA"/>
</dbReference>
<reference evidence="2 3" key="1">
    <citation type="journal article" date="2014" name="Int. J. Syst. Evol. Microbiol.">
        <title>Complete genome sequence of Corynebacterium casei LMG S-19264T (=DSM 44701T), isolated from a smear-ripened cheese.</title>
        <authorList>
            <consortium name="US DOE Joint Genome Institute (JGI-PGF)"/>
            <person name="Walter F."/>
            <person name="Albersmeier A."/>
            <person name="Kalinowski J."/>
            <person name="Ruckert C."/>
        </authorList>
    </citation>
    <scope>NUCLEOTIDE SEQUENCE [LARGE SCALE GENOMIC DNA]</scope>
    <source>
        <strain evidence="2 3">CGMCC 4.7111</strain>
    </source>
</reference>
<proteinExistence type="predicted"/>